<dbReference type="InterPro" id="IPR036282">
    <property type="entry name" value="Glutathione-S-Trfase_C_sf"/>
</dbReference>
<sequence>MSATDKILIDQDKTAPSTLTVGISDCFISGTRNRTNDPDCLSIIVSDLTYLQLTNSSWGIKVSNETDFIYGEKYPFVQDDPEICEFGFHDSISHIKKQIYEMFFVQENFSKNTKVDLSKHLGLANGQVKVSILREKALNRLQSLEWIESEKKEKKNVGKSGDLAKNPENAYKSAEKCFLMLESLLGEKEFFMEDFPTTLDAVAFGYLSTCNKESLSKPTLSYLLSVKFPKLLEFIERMNKILGASTIKNAGNELDISYKAFSKSEPKFVIRDEPNTIREFSSNLIELLSPSIKQTFLSPNVSFFNPLSWFHSSPKRHSHEMAATMISPSQFVIGSLFIVLGFISTKRIIFSYPDENVVKLSDPDDVLDAIGSSSDLLSGFFDNQDSSSTQKISQSNESKRAGSETKIDDDEEEEEDLEELDMEFE</sequence>
<feature type="region of interest" description="Disordered" evidence="1">
    <location>
        <begin position="382"/>
        <end position="425"/>
    </location>
</feature>
<name>A0A1R1XMM7_9FUNG</name>
<comment type="caution">
    <text evidence="3">The sequence shown here is derived from an EMBL/GenBank/DDBJ whole genome shotgun (WGS) entry which is preliminary data.</text>
</comment>
<protein>
    <recommendedName>
        <fullName evidence="2">Metaxin glutathione S-transferase domain-containing protein</fullName>
    </recommendedName>
</protein>
<dbReference type="EMBL" id="LSSM01004085">
    <property type="protein sequence ID" value="OMJ15883.1"/>
    <property type="molecule type" value="Genomic_DNA"/>
</dbReference>
<evidence type="ECO:0000256" key="1">
    <source>
        <dbReference type="SAM" id="MobiDB-lite"/>
    </source>
</evidence>
<feature type="compositionally biased region" description="Basic and acidic residues" evidence="1">
    <location>
        <begin position="397"/>
        <end position="406"/>
    </location>
</feature>
<proteinExistence type="predicted"/>
<keyword evidence="4" id="KW-1185">Reference proteome</keyword>
<dbReference type="AlphaFoldDB" id="A0A1R1XMM7"/>
<dbReference type="OrthoDB" id="5579620at2759"/>
<evidence type="ECO:0000259" key="2">
    <source>
        <dbReference type="Pfam" id="PF17171"/>
    </source>
</evidence>
<dbReference type="Proteomes" id="UP000187429">
    <property type="component" value="Unassembled WGS sequence"/>
</dbReference>
<dbReference type="GO" id="GO:0001401">
    <property type="term" value="C:SAM complex"/>
    <property type="evidence" value="ECO:0007669"/>
    <property type="project" value="TreeGrafter"/>
</dbReference>
<dbReference type="GO" id="GO:0007005">
    <property type="term" value="P:mitochondrion organization"/>
    <property type="evidence" value="ECO:0007669"/>
    <property type="project" value="TreeGrafter"/>
</dbReference>
<gene>
    <name evidence="3" type="ORF">AYI69_g8049</name>
</gene>
<accession>A0A1R1XMM7</accession>
<dbReference type="Pfam" id="PF17171">
    <property type="entry name" value="GST_C_6"/>
    <property type="match status" value="1"/>
</dbReference>
<reference evidence="4" key="1">
    <citation type="submission" date="2017-01" db="EMBL/GenBank/DDBJ databases">
        <authorList>
            <person name="Wang Y."/>
            <person name="White M."/>
            <person name="Kvist S."/>
            <person name="Moncalvo J.-M."/>
        </authorList>
    </citation>
    <scope>NUCLEOTIDE SEQUENCE [LARGE SCALE GENOMIC DNA]</scope>
    <source>
        <strain evidence="4">ID-206-W2</strain>
    </source>
</reference>
<organism evidence="3 4">
    <name type="scientific">Smittium culicis</name>
    <dbReference type="NCBI Taxonomy" id="133412"/>
    <lineage>
        <taxon>Eukaryota</taxon>
        <taxon>Fungi</taxon>
        <taxon>Fungi incertae sedis</taxon>
        <taxon>Zoopagomycota</taxon>
        <taxon>Kickxellomycotina</taxon>
        <taxon>Harpellomycetes</taxon>
        <taxon>Harpellales</taxon>
        <taxon>Legeriomycetaceae</taxon>
        <taxon>Smittium</taxon>
    </lineage>
</organism>
<dbReference type="PANTHER" id="PTHR12289:SF41">
    <property type="entry name" value="FAILED AXON CONNECTIONS-RELATED"/>
    <property type="match status" value="1"/>
</dbReference>
<dbReference type="SUPFAM" id="SSF47616">
    <property type="entry name" value="GST C-terminal domain-like"/>
    <property type="match status" value="1"/>
</dbReference>
<dbReference type="InterPro" id="IPR050931">
    <property type="entry name" value="Mito_Protein_Transport_Metaxin"/>
</dbReference>
<dbReference type="PANTHER" id="PTHR12289">
    <property type="entry name" value="METAXIN RELATED"/>
    <property type="match status" value="1"/>
</dbReference>
<dbReference type="Gene3D" id="1.20.1050.10">
    <property type="match status" value="1"/>
</dbReference>
<evidence type="ECO:0000313" key="3">
    <source>
        <dbReference type="EMBL" id="OMJ15883.1"/>
    </source>
</evidence>
<dbReference type="InterPro" id="IPR033468">
    <property type="entry name" value="Metaxin_GST"/>
</dbReference>
<feature type="compositionally biased region" description="Acidic residues" evidence="1">
    <location>
        <begin position="407"/>
        <end position="425"/>
    </location>
</feature>
<evidence type="ECO:0000313" key="4">
    <source>
        <dbReference type="Proteomes" id="UP000187429"/>
    </source>
</evidence>
<feature type="domain" description="Metaxin glutathione S-transferase" evidence="2">
    <location>
        <begin position="174"/>
        <end position="238"/>
    </location>
</feature>
<feature type="compositionally biased region" description="Polar residues" evidence="1">
    <location>
        <begin position="382"/>
        <end position="396"/>
    </location>
</feature>